<dbReference type="Gene3D" id="3.10.10.10">
    <property type="entry name" value="HIV Type 1 Reverse Transcriptase, subunit A, domain 1"/>
    <property type="match status" value="1"/>
</dbReference>
<accession>A0ABP0V0L5</accession>
<evidence type="ECO:0000313" key="1">
    <source>
        <dbReference type="EMBL" id="CAK9234694.1"/>
    </source>
</evidence>
<reference evidence="1" key="1">
    <citation type="submission" date="2024-02" db="EMBL/GenBank/DDBJ databases">
        <authorList>
            <consortium name="ELIXIR-Norway"/>
            <consortium name="Elixir Norway"/>
        </authorList>
    </citation>
    <scope>NUCLEOTIDE SEQUENCE</scope>
</reference>
<dbReference type="EMBL" id="OZ019900">
    <property type="protein sequence ID" value="CAK9234694.1"/>
    <property type="molecule type" value="Genomic_DNA"/>
</dbReference>
<proteinExistence type="predicted"/>
<dbReference type="SUPFAM" id="SSF56672">
    <property type="entry name" value="DNA/RNA polymerases"/>
    <property type="match status" value="1"/>
</dbReference>
<keyword evidence="2" id="KW-1185">Reference proteome</keyword>
<dbReference type="InterPro" id="IPR043502">
    <property type="entry name" value="DNA/RNA_pol_sf"/>
</dbReference>
<feature type="non-terminal residue" evidence="1">
    <location>
        <position position="53"/>
    </location>
</feature>
<sequence length="53" mass="6265">REVTMEQQKIKLLPNAKPIKAKQGRLNPRYTDMVKEELAKLLEARFIRPMEIT</sequence>
<dbReference type="Proteomes" id="UP001497512">
    <property type="component" value="Chromosome 8"/>
</dbReference>
<gene>
    <name evidence="1" type="ORF">CSSPTR1EN2_LOCUS22345</name>
</gene>
<protein>
    <recommendedName>
        <fullName evidence="3">Reverse transcriptase domain-containing protein</fullName>
    </recommendedName>
</protein>
<evidence type="ECO:0008006" key="3">
    <source>
        <dbReference type="Google" id="ProtNLM"/>
    </source>
</evidence>
<evidence type="ECO:0000313" key="2">
    <source>
        <dbReference type="Proteomes" id="UP001497512"/>
    </source>
</evidence>
<feature type="non-terminal residue" evidence="1">
    <location>
        <position position="1"/>
    </location>
</feature>
<organism evidence="1 2">
    <name type="scientific">Sphagnum troendelagicum</name>
    <dbReference type="NCBI Taxonomy" id="128251"/>
    <lineage>
        <taxon>Eukaryota</taxon>
        <taxon>Viridiplantae</taxon>
        <taxon>Streptophyta</taxon>
        <taxon>Embryophyta</taxon>
        <taxon>Bryophyta</taxon>
        <taxon>Sphagnophytina</taxon>
        <taxon>Sphagnopsida</taxon>
        <taxon>Sphagnales</taxon>
        <taxon>Sphagnaceae</taxon>
        <taxon>Sphagnum</taxon>
    </lineage>
</organism>
<name>A0ABP0V0L5_9BRYO</name>